<feature type="domain" description="FAD-binding PCMH-type" evidence="5">
    <location>
        <begin position="34"/>
        <end position="206"/>
    </location>
</feature>
<dbReference type="PANTHER" id="PTHR42973:SF7">
    <property type="entry name" value="FAD-BINDING PCMH-TYPE DOMAIN-CONTAINING PROTEIN"/>
    <property type="match status" value="1"/>
</dbReference>
<dbReference type="EMBL" id="CDHN01000005">
    <property type="protein sequence ID" value="CEJ92644.1"/>
    <property type="molecule type" value="Genomic_DNA"/>
</dbReference>
<dbReference type="InterPro" id="IPR050416">
    <property type="entry name" value="FAD-linked_Oxidoreductase"/>
</dbReference>
<proteinExistence type="inferred from homology"/>
<evidence type="ECO:0000256" key="4">
    <source>
        <dbReference type="ARBA" id="ARBA00023002"/>
    </source>
</evidence>
<keyword evidence="4" id="KW-0560">Oxidoreductase</keyword>
<dbReference type="Gene3D" id="3.30.465.10">
    <property type="match status" value="1"/>
</dbReference>
<comment type="similarity">
    <text evidence="1">Belongs to the oxygen-dependent FAD-linked oxidoreductase family.</text>
</comment>
<dbReference type="SUPFAM" id="SSF56176">
    <property type="entry name" value="FAD-binding/transporter-associated domain-like"/>
    <property type="match status" value="1"/>
</dbReference>
<dbReference type="STRING" id="1531966.A0A0A1TCY3"/>
<evidence type="ECO:0000256" key="1">
    <source>
        <dbReference type="ARBA" id="ARBA00005466"/>
    </source>
</evidence>
<dbReference type="AlphaFoldDB" id="A0A0A1TCY3"/>
<dbReference type="OrthoDB" id="415825at2759"/>
<dbReference type="InterPro" id="IPR006094">
    <property type="entry name" value="Oxid_FAD_bind_N"/>
</dbReference>
<dbReference type="PROSITE" id="PS51387">
    <property type="entry name" value="FAD_PCMH"/>
    <property type="match status" value="1"/>
</dbReference>
<keyword evidence="7" id="KW-1185">Reference proteome</keyword>
<reference evidence="6 7" key="1">
    <citation type="journal article" date="2015" name="Genome Announc.">
        <title>Draft Genome Sequence and Gene Annotation of the Entomopathogenic Fungus Verticillium hemipterigenum.</title>
        <authorList>
            <person name="Horn F."/>
            <person name="Habel A."/>
            <person name="Scharf D.H."/>
            <person name="Dworschak J."/>
            <person name="Brakhage A.A."/>
            <person name="Guthke R."/>
            <person name="Hertweck C."/>
            <person name="Linde J."/>
        </authorList>
    </citation>
    <scope>NUCLEOTIDE SEQUENCE [LARGE SCALE GENOMIC DNA]</scope>
</reference>
<dbReference type="InterPro" id="IPR036318">
    <property type="entry name" value="FAD-bd_PCMH-like_sf"/>
</dbReference>
<dbReference type="Proteomes" id="UP000039046">
    <property type="component" value="Unassembled WGS sequence"/>
</dbReference>
<dbReference type="GO" id="GO:0016491">
    <property type="term" value="F:oxidoreductase activity"/>
    <property type="evidence" value="ECO:0007669"/>
    <property type="project" value="UniProtKB-KW"/>
</dbReference>
<evidence type="ECO:0000313" key="6">
    <source>
        <dbReference type="EMBL" id="CEJ92644.1"/>
    </source>
</evidence>
<gene>
    <name evidence="6" type="ORF">VHEMI08282</name>
</gene>
<dbReference type="InterPro" id="IPR016166">
    <property type="entry name" value="FAD-bd_PCMH"/>
</dbReference>
<accession>A0A0A1TCY3</accession>
<evidence type="ECO:0000259" key="5">
    <source>
        <dbReference type="PROSITE" id="PS51387"/>
    </source>
</evidence>
<dbReference type="Pfam" id="PF01565">
    <property type="entry name" value="FAD_binding_4"/>
    <property type="match status" value="1"/>
</dbReference>
<name>A0A0A1TCY3_9HYPO</name>
<dbReference type="Gene3D" id="3.40.462.20">
    <property type="match status" value="1"/>
</dbReference>
<evidence type="ECO:0000256" key="3">
    <source>
        <dbReference type="ARBA" id="ARBA00022827"/>
    </source>
</evidence>
<organism evidence="6 7">
    <name type="scientific">[Torrubiella] hemipterigena</name>
    <dbReference type="NCBI Taxonomy" id="1531966"/>
    <lineage>
        <taxon>Eukaryota</taxon>
        <taxon>Fungi</taxon>
        <taxon>Dikarya</taxon>
        <taxon>Ascomycota</taxon>
        <taxon>Pezizomycotina</taxon>
        <taxon>Sordariomycetes</taxon>
        <taxon>Hypocreomycetidae</taxon>
        <taxon>Hypocreales</taxon>
        <taxon>Clavicipitaceae</taxon>
        <taxon>Clavicipitaceae incertae sedis</taxon>
        <taxon>'Torrubiella' clade</taxon>
    </lineage>
</organism>
<dbReference type="HOGENOM" id="CLU_018354_0_2_1"/>
<dbReference type="PANTHER" id="PTHR42973">
    <property type="entry name" value="BINDING OXIDOREDUCTASE, PUTATIVE (AFU_ORTHOLOGUE AFUA_1G17690)-RELATED"/>
    <property type="match status" value="1"/>
</dbReference>
<protein>
    <recommendedName>
        <fullName evidence="5">FAD-binding PCMH-type domain-containing protein</fullName>
    </recommendedName>
</protein>
<dbReference type="InterPro" id="IPR016169">
    <property type="entry name" value="FAD-bd_PCMH_sub2"/>
</dbReference>
<keyword evidence="3" id="KW-0274">FAD</keyword>
<evidence type="ECO:0000313" key="7">
    <source>
        <dbReference type="Proteomes" id="UP000039046"/>
    </source>
</evidence>
<sequence length="471" mass="50745">MVTLNDTSSLDCPFTLPNRGGPLTDYFTRFSEAHVQHPAIIVTPTSEDHVIAAIQFAKANNLSLFAATGGHGTFACIGPNTMFMNMAAFQAINLDQKRGQVEVGGGVITGQLLKSLAKIGYYTTLANANAVGVVAAILGGGNSAYNGLHGFMADNAIRFRVVTSTGDVQDIGASCTGDELALFNTLCGAGHGLGIVLSVKFRAYSIKSLGLTDGKLWSRVMFFPPTALEDVAEAFTSLSPPDKRLSITFTMARGPPSTPFEGKPLIVLAALYFGPSEAAEQAAASLIAPELQQKALMVNQEPLAFENTNDALEKMYSYGGARSTNGCRVQTLSASSIISMFNTFVAFTNGAEKAGIVLHSFNPSQLTANGHDPDLGSRSVECRDFGFTLVMSLWCSSEAKLAEANDGFVEEMLTLVGTDDDHLMLRTFPNVMKFKQDITEMFTPTRIAQMRQVKQRWDPECVFWSPYNFEP</sequence>
<evidence type="ECO:0000256" key="2">
    <source>
        <dbReference type="ARBA" id="ARBA00022630"/>
    </source>
</evidence>
<dbReference type="GO" id="GO:0071949">
    <property type="term" value="F:FAD binding"/>
    <property type="evidence" value="ECO:0007669"/>
    <property type="project" value="InterPro"/>
</dbReference>
<keyword evidence="2" id="KW-0285">Flavoprotein</keyword>